<dbReference type="EMBL" id="CAOQHR010000011">
    <property type="protein sequence ID" value="CAI6341196.1"/>
    <property type="molecule type" value="Genomic_DNA"/>
</dbReference>
<proteinExistence type="predicted"/>
<comment type="caution">
    <text evidence="1">The sequence shown here is derived from an EMBL/GenBank/DDBJ whole genome shotgun (WGS) entry which is preliminary data.</text>
</comment>
<dbReference type="AlphaFoldDB" id="A0A9W4XWP4"/>
<name>A0A9W4XWP4_9PLEO</name>
<evidence type="ECO:0000313" key="2">
    <source>
        <dbReference type="Proteomes" id="UP001152607"/>
    </source>
</evidence>
<organism evidence="1 2">
    <name type="scientific">Periconia digitata</name>
    <dbReference type="NCBI Taxonomy" id="1303443"/>
    <lineage>
        <taxon>Eukaryota</taxon>
        <taxon>Fungi</taxon>
        <taxon>Dikarya</taxon>
        <taxon>Ascomycota</taxon>
        <taxon>Pezizomycotina</taxon>
        <taxon>Dothideomycetes</taxon>
        <taxon>Pleosporomycetidae</taxon>
        <taxon>Pleosporales</taxon>
        <taxon>Massarineae</taxon>
        <taxon>Periconiaceae</taxon>
        <taxon>Periconia</taxon>
    </lineage>
</organism>
<protein>
    <submittedName>
        <fullName evidence="1">Uncharacterized protein</fullName>
    </submittedName>
</protein>
<gene>
    <name evidence="1" type="ORF">PDIGIT_LOCUS14389</name>
</gene>
<keyword evidence="2" id="KW-1185">Reference proteome</keyword>
<evidence type="ECO:0000313" key="1">
    <source>
        <dbReference type="EMBL" id="CAI6341196.1"/>
    </source>
</evidence>
<sequence>MYHLQSSPEISVYARIYDVYAGESNSRNTRREDRFVPAHTYTHTHLLFPLSANAHASKRFVQSVRLLVYRMRARERADGGGVAVRTVRWEGIGIANKTPIGPGSEKSIHARGVCIRKDLVAKAR</sequence>
<dbReference type="Proteomes" id="UP001152607">
    <property type="component" value="Unassembled WGS sequence"/>
</dbReference>
<accession>A0A9W4XWP4</accession>
<reference evidence="1" key="1">
    <citation type="submission" date="2023-01" db="EMBL/GenBank/DDBJ databases">
        <authorList>
            <person name="Van Ghelder C."/>
            <person name="Rancurel C."/>
        </authorList>
    </citation>
    <scope>NUCLEOTIDE SEQUENCE</scope>
    <source>
        <strain evidence="1">CNCM I-4278</strain>
    </source>
</reference>